<organism evidence="1 2">
    <name type="scientific">Flavobacterium arundinis</name>
    <dbReference type="NCBI Taxonomy" id="3139143"/>
    <lineage>
        <taxon>Bacteria</taxon>
        <taxon>Pseudomonadati</taxon>
        <taxon>Bacteroidota</taxon>
        <taxon>Flavobacteriia</taxon>
        <taxon>Flavobacteriales</taxon>
        <taxon>Flavobacteriaceae</taxon>
        <taxon>Flavobacterium</taxon>
    </lineage>
</organism>
<name>A0ABU9HRX8_9FLAO</name>
<accession>A0ABU9HRX8</accession>
<keyword evidence="2" id="KW-1185">Reference proteome</keyword>
<dbReference type="Proteomes" id="UP001464555">
    <property type="component" value="Unassembled WGS sequence"/>
</dbReference>
<gene>
    <name evidence="1" type="ORF">AAEO56_01455</name>
</gene>
<evidence type="ECO:0000313" key="2">
    <source>
        <dbReference type="Proteomes" id="UP001464555"/>
    </source>
</evidence>
<proteinExistence type="predicted"/>
<protein>
    <submittedName>
        <fullName evidence="1">ArsR family transcriptional regulator</fullName>
    </submittedName>
</protein>
<reference evidence="1 2" key="1">
    <citation type="submission" date="2024-04" db="EMBL/GenBank/DDBJ databases">
        <title>Flavobacterium sp. DGU11 16S ribosomal RNA gene Genome sequencing and assembly.</title>
        <authorList>
            <person name="Park S."/>
        </authorList>
    </citation>
    <scope>NUCLEOTIDE SEQUENCE [LARGE SCALE GENOMIC DNA]</scope>
    <source>
        <strain evidence="1 2">DGU11</strain>
    </source>
</reference>
<evidence type="ECO:0000313" key="1">
    <source>
        <dbReference type="EMBL" id="MEL1242913.1"/>
    </source>
</evidence>
<comment type="caution">
    <text evidence="1">The sequence shown here is derived from an EMBL/GenBank/DDBJ whole genome shotgun (WGS) entry which is preliminary data.</text>
</comment>
<dbReference type="EMBL" id="JBBYHR010000001">
    <property type="protein sequence ID" value="MEL1242913.1"/>
    <property type="molecule type" value="Genomic_DNA"/>
</dbReference>
<dbReference type="RefSeq" id="WP_341695235.1">
    <property type="nucleotide sequence ID" value="NZ_JBBYHR010000001.1"/>
</dbReference>
<sequence length="67" mass="7609">METSKHKPAKTCYSHLGGKLGALLLEQFIEKGWIAKEEQSAKHYFITAKGEKEFEKLGVDLSQIKEE</sequence>